<dbReference type="Gene3D" id="1.20.120.530">
    <property type="entry name" value="GntR ligand-binding domain-like"/>
    <property type="match status" value="1"/>
</dbReference>
<dbReference type="Pfam" id="PF07729">
    <property type="entry name" value="FCD"/>
    <property type="match status" value="1"/>
</dbReference>
<dbReference type="RefSeq" id="WP_161693001.1">
    <property type="nucleotide sequence ID" value="NZ_JAAAHS010000005.1"/>
</dbReference>
<dbReference type="PANTHER" id="PTHR43537:SF24">
    <property type="entry name" value="GLUCONATE OPERON TRANSCRIPTIONAL REPRESSOR"/>
    <property type="match status" value="1"/>
</dbReference>
<keyword evidence="3" id="KW-0804">Transcription</keyword>
<dbReference type="PANTHER" id="PTHR43537">
    <property type="entry name" value="TRANSCRIPTIONAL REGULATOR, GNTR FAMILY"/>
    <property type="match status" value="1"/>
</dbReference>
<gene>
    <name evidence="5" type="ORF">GUY60_01570</name>
</gene>
<evidence type="ECO:0000256" key="1">
    <source>
        <dbReference type="ARBA" id="ARBA00023015"/>
    </source>
</evidence>
<dbReference type="SUPFAM" id="SSF46785">
    <property type="entry name" value="Winged helix' DNA-binding domain"/>
    <property type="match status" value="1"/>
</dbReference>
<dbReference type="EMBL" id="JAAAHS010000005">
    <property type="protein sequence ID" value="NBE50136.1"/>
    <property type="molecule type" value="Genomic_DNA"/>
</dbReference>
<dbReference type="InterPro" id="IPR036388">
    <property type="entry name" value="WH-like_DNA-bd_sf"/>
</dbReference>
<dbReference type="SMART" id="SM00895">
    <property type="entry name" value="FCD"/>
    <property type="match status" value="1"/>
</dbReference>
<dbReference type="AlphaFoldDB" id="A0A964XJK4"/>
<keyword evidence="1" id="KW-0805">Transcription regulation</keyword>
<feature type="domain" description="HTH gntR-type" evidence="4">
    <location>
        <begin position="12"/>
        <end position="79"/>
    </location>
</feature>
<dbReference type="InterPro" id="IPR008920">
    <property type="entry name" value="TF_FadR/GntR_C"/>
</dbReference>
<dbReference type="PROSITE" id="PS50949">
    <property type="entry name" value="HTH_GNTR"/>
    <property type="match status" value="1"/>
</dbReference>
<keyword evidence="2" id="KW-0238">DNA-binding</keyword>
<dbReference type="OrthoDB" id="4120783at2"/>
<dbReference type="GO" id="GO:0003700">
    <property type="term" value="F:DNA-binding transcription factor activity"/>
    <property type="evidence" value="ECO:0007669"/>
    <property type="project" value="InterPro"/>
</dbReference>
<name>A0A964XJK4_9ACTN</name>
<comment type="caution">
    <text evidence="5">The sequence shown here is derived from an EMBL/GenBank/DDBJ whole genome shotgun (WGS) entry which is preliminary data.</text>
</comment>
<dbReference type="InterPro" id="IPR000524">
    <property type="entry name" value="Tscrpt_reg_HTH_GntR"/>
</dbReference>
<dbReference type="SUPFAM" id="SSF48008">
    <property type="entry name" value="GntR ligand-binding domain-like"/>
    <property type="match status" value="1"/>
</dbReference>
<dbReference type="Pfam" id="PF00392">
    <property type="entry name" value="GntR"/>
    <property type="match status" value="1"/>
</dbReference>
<dbReference type="InterPro" id="IPR011711">
    <property type="entry name" value="GntR_C"/>
</dbReference>
<keyword evidence="6" id="KW-1185">Reference proteome</keyword>
<evidence type="ECO:0000256" key="3">
    <source>
        <dbReference type="ARBA" id="ARBA00023163"/>
    </source>
</evidence>
<dbReference type="Gene3D" id="1.10.10.10">
    <property type="entry name" value="Winged helix-like DNA-binding domain superfamily/Winged helix DNA-binding domain"/>
    <property type="match status" value="1"/>
</dbReference>
<protein>
    <submittedName>
        <fullName evidence="5">FCD domain-containing protein</fullName>
    </submittedName>
</protein>
<sequence>MSSAQGVSPRSGSAQDVTYDWLKRHIAQLPRRDGTFLTESGIATEAGTSRTPVREALLRLEAEGFVQIVPKKGAFVPPISDTEVQAVMQARALVEDFCIRQVVALEPEFAAELERLVDEQEALLDDPVAFIDCDRVFHRTIVQHAGNPVLADFYESLRDRQIRMGLRAVARTEHRARTVLAEHRAIIEAVRAGEAEGAGEAVAAHLSSTLAALNLPELPAYRVREAKA</sequence>
<dbReference type="Proteomes" id="UP000598297">
    <property type="component" value="Unassembled WGS sequence"/>
</dbReference>
<dbReference type="PRINTS" id="PR00035">
    <property type="entry name" value="HTHGNTR"/>
</dbReference>
<evidence type="ECO:0000313" key="5">
    <source>
        <dbReference type="EMBL" id="NBE50136.1"/>
    </source>
</evidence>
<reference evidence="5" key="1">
    <citation type="submission" date="2020-01" db="EMBL/GenBank/DDBJ databases">
        <title>Whole-genome analyses of novel actinobacteria.</title>
        <authorList>
            <person name="Sahin N."/>
        </authorList>
    </citation>
    <scope>NUCLEOTIDE SEQUENCE</scope>
    <source>
        <strain evidence="5">YC537</strain>
    </source>
</reference>
<dbReference type="SMART" id="SM00345">
    <property type="entry name" value="HTH_GNTR"/>
    <property type="match status" value="1"/>
</dbReference>
<evidence type="ECO:0000313" key="6">
    <source>
        <dbReference type="Proteomes" id="UP000598297"/>
    </source>
</evidence>
<organism evidence="5 6">
    <name type="scientific">Streptomyces boluensis</name>
    <dbReference type="NCBI Taxonomy" id="1775135"/>
    <lineage>
        <taxon>Bacteria</taxon>
        <taxon>Bacillati</taxon>
        <taxon>Actinomycetota</taxon>
        <taxon>Actinomycetes</taxon>
        <taxon>Kitasatosporales</taxon>
        <taxon>Streptomycetaceae</taxon>
        <taxon>Streptomyces</taxon>
    </lineage>
</organism>
<proteinExistence type="predicted"/>
<evidence type="ECO:0000256" key="2">
    <source>
        <dbReference type="ARBA" id="ARBA00023125"/>
    </source>
</evidence>
<dbReference type="GO" id="GO:0003677">
    <property type="term" value="F:DNA binding"/>
    <property type="evidence" value="ECO:0007669"/>
    <property type="project" value="UniProtKB-KW"/>
</dbReference>
<evidence type="ECO:0000259" key="4">
    <source>
        <dbReference type="PROSITE" id="PS50949"/>
    </source>
</evidence>
<accession>A0A964XJK4</accession>
<dbReference type="InterPro" id="IPR036390">
    <property type="entry name" value="WH_DNA-bd_sf"/>
</dbReference>